<comment type="caution">
    <text evidence="2">The sequence shown here is derived from an EMBL/GenBank/DDBJ whole genome shotgun (WGS) entry which is preliminary data.</text>
</comment>
<organism evidence="2 3">
    <name type="scientific">Sphingomonas sanxanigenens</name>
    <dbReference type="NCBI Taxonomy" id="397260"/>
    <lineage>
        <taxon>Bacteria</taxon>
        <taxon>Pseudomonadati</taxon>
        <taxon>Pseudomonadota</taxon>
        <taxon>Alphaproteobacteria</taxon>
        <taxon>Sphingomonadales</taxon>
        <taxon>Sphingomonadaceae</taxon>
        <taxon>Sphingomonas</taxon>
    </lineage>
</organism>
<sequence>MERYFVFIPKYRAYQQMTEMQALLARFGGRLREERLRKMLNQEDFSALAGLKKNSQVLYETGKSAPTVEYLYRLAGQGIDVDYIFTGRRSNGSGNHMDALVLNMLAQLSAREREAVLQLLMTLSGNVIDLASLGQSAE</sequence>
<name>A0A2W5C1P9_9SPHN</name>
<protein>
    <submittedName>
        <fullName evidence="2">Transcriptional regulator</fullName>
    </submittedName>
</protein>
<dbReference type="CDD" id="cd00093">
    <property type="entry name" value="HTH_XRE"/>
    <property type="match status" value="1"/>
</dbReference>
<dbReference type="InterPro" id="IPR001387">
    <property type="entry name" value="Cro/C1-type_HTH"/>
</dbReference>
<dbReference type="SUPFAM" id="SSF47413">
    <property type="entry name" value="lambda repressor-like DNA-binding domains"/>
    <property type="match status" value="1"/>
</dbReference>
<evidence type="ECO:0000313" key="3">
    <source>
        <dbReference type="Proteomes" id="UP000249066"/>
    </source>
</evidence>
<reference evidence="2 3" key="1">
    <citation type="submission" date="2017-08" db="EMBL/GenBank/DDBJ databases">
        <title>Infants hospitalized years apart are colonized by the same room-sourced microbial strains.</title>
        <authorList>
            <person name="Brooks B."/>
            <person name="Olm M.R."/>
            <person name="Firek B.A."/>
            <person name="Baker R."/>
            <person name="Thomas B.C."/>
            <person name="Morowitz M.J."/>
            <person name="Banfield J.F."/>
        </authorList>
    </citation>
    <scope>NUCLEOTIDE SEQUENCE [LARGE SCALE GENOMIC DNA]</scope>
    <source>
        <strain evidence="2">S2_018_000_R2_101</strain>
    </source>
</reference>
<dbReference type="Proteomes" id="UP000249066">
    <property type="component" value="Unassembled WGS sequence"/>
</dbReference>
<dbReference type="EMBL" id="QFNN01000109">
    <property type="protein sequence ID" value="PZO87918.1"/>
    <property type="molecule type" value="Genomic_DNA"/>
</dbReference>
<dbReference type="GO" id="GO:0003677">
    <property type="term" value="F:DNA binding"/>
    <property type="evidence" value="ECO:0007669"/>
    <property type="project" value="InterPro"/>
</dbReference>
<dbReference type="Pfam" id="PF01381">
    <property type="entry name" value="HTH_3"/>
    <property type="match status" value="1"/>
</dbReference>
<proteinExistence type="predicted"/>
<dbReference type="SMART" id="SM00530">
    <property type="entry name" value="HTH_XRE"/>
    <property type="match status" value="1"/>
</dbReference>
<dbReference type="InterPro" id="IPR010982">
    <property type="entry name" value="Lambda_DNA-bd_dom_sf"/>
</dbReference>
<evidence type="ECO:0000259" key="1">
    <source>
        <dbReference type="PROSITE" id="PS50943"/>
    </source>
</evidence>
<accession>A0A2W5C1P9</accession>
<dbReference type="PROSITE" id="PS50943">
    <property type="entry name" value="HTH_CROC1"/>
    <property type="match status" value="1"/>
</dbReference>
<gene>
    <name evidence="2" type="ORF">DI623_13730</name>
</gene>
<feature type="domain" description="HTH cro/C1-type" evidence="1">
    <location>
        <begin position="31"/>
        <end position="84"/>
    </location>
</feature>
<evidence type="ECO:0000313" key="2">
    <source>
        <dbReference type="EMBL" id="PZO87918.1"/>
    </source>
</evidence>
<dbReference type="Gene3D" id="1.10.260.40">
    <property type="entry name" value="lambda repressor-like DNA-binding domains"/>
    <property type="match status" value="1"/>
</dbReference>
<dbReference type="AlphaFoldDB" id="A0A2W5C1P9"/>